<sequence length="63" mass="7426">MELCLSWRRHSFYRGRRLSHLHFLRCGTQSYYSSLEKHIVEACWQGRKGGFPATDLRLPDTVA</sequence>
<accession>A0A2P6QHL3</accession>
<dbReference type="Proteomes" id="UP000238479">
    <property type="component" value="Chromosome 5"/>
</dbReference>
<dbReference type="EMBL" id="PDCK01000043">
    <property type="protein sequence ID" value="PRQ33676.1"/>
    <property type="molecule type" value="Genomic_DNA"/>
</dbReference>
<dbReference type="Gramene" id="PRQ33676">
    <property type="protein sequence ID" value="PRQ33676"/>
    <property type="gene ID" value="RchiOBHm_Chr5g0060271"/>
</dbReference>
<organism evidence="1 2">
    <name type="scientific">Rosa chinensis</name>
    <name type="common">China rose</name>
    <dbReference type="NCBI Taxonomy" id="74649"/>
    <lineage>
        <taxon>Eukaryota</taxon>
        <taxon>Viridiplantae</taxon>
        <taxon>Streptophyta</taxon>
        <taxon>Embryophyta</taxon>
        <taxon>Tracheophyta</taxon>
        <taxon>Spermatophyta</taxon>
        <taxon>Magnoliopsida</taxon>
        <taxon>eudicotyledons</taxon>
        <taxon>Gunneridae</taxon>
        <taxon>Pentapetalae</taxon>
        <taxon>rosids</taxon>
        <taxon>fabids</taxon>
        <taxon>Rosales</taxon>
        <taxon>Rosaceae</taxon>
        <taxon>Rosoideae</taxon>
        <taxon>Rosoideae incertae sedis</taxon>
        <taxon>Rosa</taxon>
    </lineage>
</organism>
<comment type="caution">
    <text evidence="1">The sequence shown here is derived from an EMBL/GenBank/DDBJ whole genome shotgun (WGS) entry which is preliminary data.</text>
</comment>
<gene>
    <name evidence="1" type="ORF">RchiOBHm_Chr5g0060271</name>
</gene>
<reference evidence="1 2" key="1">
    <citation type="journal article" date="2018" name="Nat. Genet.">
        <title>The Rosa genome provides new insights in the design of modern roses.</title>
        <authorList>
            <person name="Bendahmane M."/>
        </authorList>
    </citation>
    <scope>NUCLEOTIDE SEQUENCE [LARGE SCALE GENOMIC DNA]</scope>
    <source>
        <strain evidence="2">cv. Old Blush</strain>
    </source>
</reference>
<dbReference type="AlphaFoldDB" id="A0A2P6QHL3"/>
<proteinExistence type="predicted"/>
<protein>
    <submittedName>
        <fullName evidence="1">Uncharacterized protein</fullName>
    </submittedName>
</protein>
<evidence type="ECO:0000313" key="2">
    <source>
        <dbReference type="Proteomes" id="UP000238479"/>
    </source>
</evidence>
<keyword evidence="2" id="KW-1185">Reference proteome</keyword>
<evidence type="ECO:0000313" key="1">
    <source>
        <dbReference type="EMBL" id="PRQ33676.1"/>
    </source>
</evidence>
<name>A0A2P6QHL3_ROSCH</name>